<feature type="domain" description="PAC" evidence="21">
    <location>
        <begin position="738"/>
        <end position="790"/>
    </location>
</feature>
<reference evidence="23" key="1">
    <citation type="submission" date="2024-01" db="EMBL/GenBank/DDBJ databases">
        <title>Bank of Algae and Cyanobacteria of the Azores (BACA) strain genomes.</title>
        <authorList>
            <person name="Luz R."/>
            <person name="Cordeiro R."/>
            <person name="Fonseca A."/>
            <person name="Goncalves V."/>
        </authorList>
    </citation>
    <scope>NUCLEOTIDE SEQUENCE</scope>
    <source>
        <strain evidence="23">BACA0141</strain>
    </source>
</reference>
<evidence type="ECO:0000256" key="11">
    <source>
        <dbReference type="ARBA" id="ARBA00023136"/>
    </source>
</evidence>
<comment type="subcellular location">
    <subcellularLocation>
        <location evidence="2">Membrane</location>
    </subcellularLocation>
</comment>
<dbReference type="Pfam" id="PF00512">
    <property type="entry name" value="HisKA"/>
    <property type="match status" value="1"/>
</dbReference>
<name>A0AAW9Q2W4_9CYAN</name>
<dbReference type="Pfam" id="PF01590">
    <property type="entry name" value="GAF"/>
    <property type="match status" value="1"/>
</dbReference>
<feature type="coiled-coil region" evidence="16">
    <location>
        <begin position="503"/>
        <end position="541"/>
    </location>
</feature>
<keyword evidence="16" id="KW-0175">Coiled coil</keyword>
<feature type="coiled-coil region" evidence="16">
    <location>
        <begin position="295"/>
        <end position="337"/>
    </location>
</feature>
<dbReference type="CDD" id="cd04620">
    <property type="entry name" value="CBS_two-component_sensor_histidine_kinase_repeat1"/>
    <property type="match status" value="1"/>
</dbReference>
<feature type="domain" description="PAS" evidence="20">
    <location>
        <begin position="538"/>
        <end position="608"/>
    </location>
</feature>
<comment type="similarity">
    <text evidence="3">In the N-terminal section; belongs to the phytochrome family.</text>
</comment>
<evidence type="ECO:0000313" key="23">
    <source>
        <dbReference type="EMBL" id="MEE3717241.1"/>
    </source>
</evidence>
<dbReference type="Pfam" id="PF08448">
    <property type="entry name" value="PAS_4"/>
    <property type="match status" value="1"/>
</dbReference>
<protein>
    <recommendedName>
        <fullName evidence="13">Circadian input-output histidine kinase CikA</fullName>
        <ecNumber evidence="4">2.7.13.3</ecNumber>
    </recommendedName>
</protein>
<dbReference type="InterPro" id="IPR036890">
    <property type="entry name" value="HATPase_C_sf"/>
</dbReference>
<evidence type="ECO:0000256" key="7">
    <source>
        <dbReference type="ARBA" id="ARBA00022741"/>
    </source>
</evidence>
<dbReference type="SUPFAM" id="SSF55781">
    <property type="entry name" value="GAF domain-like"/>
    <property type="match status" value="1"/>
</dbReference>
<evidence type="ECO:0000259" key="18">
    <source>
        <dbReference type="PROSITE" id="PS50109"/>
    </source>
</evidence>
<evidence type="ECO:0000256" key="13">
    <source>
        <dbReference type="ARBA" id="ARBA00074306"/>
    </source>
</evidence>
<evidence type="ECO:0000256" key="4">
    <source>
        <dbReference type="ARBA" id="ARBA00012438"/>
    </source>
</evidence>
<evidence type="ECO:0000259" key="17">
    <source>
        <dbReference type="PROSITE" id="PS50046"/>
    </source>
</evidence>
<dbReference type="PROSITE" id="PS50109">
    <property type="entry name" value="HIS_KIN"/>
    <property type="match status" value="1"/>
</dbReference>
<sequence>MSSLNLAQIDLEQAIVRNPLTIAANARVAEAIAMMSAGGTTCELSCEVDSEQYLLLTTAQSSCVLVLEDGQLVGLLAEQDLVRFGSLGKNPSEVTIAEVMARSVMALPESEFTDIFVPLGLFQLHHLRHLPLVDDLGQVTGLITQESLRQVLRPVDLLHLRTAADVMDKKVIYAEPTASILELSQRMTEHRVSSVLLIKRGDRDRLLPIGIVTERDIVQFLALELNFAQIQAQTVMSAPVFSIRPDTSLWTTRMLMQERRINRIAVTDAQGYLLGVVTQSNLLNALNPMEIYRVVQSLERKTALLEAEKLQLLQSRNQELEQQVRSRTAKLQAQAKRERLIVRISERVHSSLNLQDILNTAVIEVRSFLHCDRMIVFQFEPDWSGNVVAESVGEGWTKSLSNQIKDTCFQSQAQELFTASRNLAVGNIYETDYTPCHLELLEQYQVKANLVVPILVSGKLWGLFIGHQCSDYRSWLSEELALLNEIALQLAIALQQATAYQQAQAELAERQKAEAALHKLNLELERRVEERTAELLESQQRYQALMNGASDAILLGDIKGNLIAANQKAEEMLGYSNDELTQLHMSQIHPPEALANARAHFLNVVQNGMGPIFSSTALHKNGKTIPVEITASLIEVGGEQIAQGIFRDVTDRRRNEIENQVLRERLQFVLSSSPAAIYACSSEGNYGTTFISENVLGITGYSPEEFLRDSNFWTTHIHPEDASRIFAGLANLFEQEHHIHEYRFLHKDGSYRWMRDEMRLVRDDRGMTIEIVGYFADISDRKMVEVELQKSQQLVQQIADSSPNILYLYDVQEERNVYANREIVTILGYTAKEIQAMGNKLNQCLIHPDDLGLIPAYYEQINAAPEGEIFDSEHRYRHANGEWRWFYNRNTVFSRDDRGRVKLIIGTAQDITDRKRLEQEQNRLLSILEASTDYIGIVDAKGKVIWNNTAKKKLCGLKSDAEVRQRNLADYLPPRIVDLVMQEGLPAAIATGSWMGETVLLDAEGQEVPVSQLILAHKAPNGEVEFFSSMMRDIRAQKEYEQRLERSNAELIRATRLKDEFLANMSHELRTPLNAILGMSEILLEEVFGALNHRQKQAIATVEQSGNHLLELINDILEVSKIEAGKLELDISMVEVTRLCESSLVFIKQQANQKKIQVQTNLATELGEISVDERRMRQVLINLLNNAVKFTPEGGQIALNIYLEETLETSQTDILPKSKPIVPCFICFSVSDTGIGIAATDIDKLFQPFVQLDSGLSRKYEGTGLGLTLVKQIAELHSGSVSVQSELGKGSCFTVRLPLMCNLVEPITPQRSISTMLPQGEGSNLSISSNSMDKVDGIVETTVKLPLLLIAEDNQANVDILSDYLENCGYRLIYAVDGLEAIALTKAQLPDLILMDIQMPNMDGLEATRRIRADRKVSHIPIVALTALAMSGDREACLEAGANEYLTKPVRLKQLNTTIRALLAARSQEIDGESIC</sequence>
<feature type="domain" description="Response regulatory" evidence="19">
    <location>
        <begin position="1347"/>
        <end position="1463"/>
    </location>
</feature>
<dbReference type="SMART" id="SM00387">
    <property type="entry name" value="HATPase_c"/>
    <property type="match status" value="1"/>
</dbReference>
<feature type="domain" description="PAC" evidence="21">
    <location>
        <begin position="870"/>
        <end position="923"/>
    </location>
</feature>
<feature type="domain" description="CBS" evidence="22">
    <location>
        <begin position="236"/>
        <end position="294"/>
    </location>
</feature>
<dbReference type="Pfam" id="PF08447">
    <property type="entry name" value="PAS_3"/>
    <property type="match status" value="2"/>
</dbReference>
<feature type="domain" description="PAC" evidence="21">
    <location>
        <begin position="994"/>
        <end position="1046"/>
    </location>
</feature>
<dbReference type="CDD" id="cd00130">
    <property type="entry name" value="PAS"/>
    <property type="match status" value="3"/>
</dbReference>
<keyword evidence="7" id="KW-0547">Nucleotide-binding</keyword>
<keyword evidence="6" id="KW-0808">Transferase</keyword>
<dbReference type="InterPro" id="IPR004358">
    <property type="entry name" value="Sig_transdc_His_kin-like_C"/>
</dbReference>
<dbReference type="InterPro" id="IPR036097">
    <property type="entry name" value="HisK_dim/P_sf"/>
</dbReference>
<proteinExistence type="inferred from homology"/>
<feature type="modified residue" description="4-aspartylphosphate" evidence="14">
    <location>
        <position position="1396"/>
    </location>
</feature>
<keyword evidence="11" id="KW-0472">Membrane</keyword>
<dbReference type="FunFam" id="3.30.565.10:FF:000010">
    <property type="entry name" value="Sensor histidine kinase RcsC"/>
    <property type="match status" value="1"/>
</dbReference>
<feature type="domain" description="Phytochrome chromophore attachment site" evidence="17">
    <location>
        <begin position="353"/>
        <end position="489"/>
    </location>
</feature>
<dbReference type="Pfam" id="PF00072">
    <property type="entry name" value="Response_reg"/>
    <property type="match status" value="1"/>
</dbReference>
<dbReference type="SMART" id="SM00091">
    <property type="entry name" value="PAS"/>
    <property type="match status" value="4"/>
</dbReference>
<evidence type="ECO:0000256" key="12">
    <source>
        <dbReference type="ARBA" id="ARBA00023306"/>
    </source>
</evidence>
<evidence type="ECO:0000256" key="15">
    <source>
        <dbReference type="PROSITE-ProRule" id="PRU00703"/>
    </source>
</evidence>
<dbReference type="InterPro" id="IPR005467">
    <property type="entry name" value="His_kinase_dom"/>
</dbReference>
<keyword evidence="5 14" id="KW-0597">Phosphoprotein</keyword>
<dbReference type="SUPFAM" id="SSF52172">
    <property type="entry name" value="CheY-like"/>
    <property type="match status" value="1"/>
</dbReference>
<dbReference type="InterPro" id="IPR000644">
    <property type="entry name" value="CBS_dom"/>
</dbReference>
<dbReference type="SMART" id="SM00116">
    <property type="entry name" value="CBS"/>
    <property type="match status" value="4"/>
</dbReference>
<evidence type="ECO:0000256" key="1">
    <source>
        <dbReference type="ARBA" id="ARBA00000085"/>
    </source>
</evidence>
<dbReference type="SUPFAM" id="SSF55874">
    <property type="entry name" value="ATPase domain of HSP90 chaperone/DNA topoisomerase II/histidine kinase"/>
    <property type="match status" value="1"/>
</dbReference>
<dbReference type="InterPro" id="IPR003594">
    <property type="entry name" value="HATPase_dom"/>
</dbReference>
<accession>A0AAW9Q2W4</accession>
<evidence type="ECO:0000256" key="6">
    <source>
        <dbReference type="ARBA" id="ARBA00022679"/>
    </source>
</evidence>
<keyword evidence="10" id="KW-0902">Two-component regulatory system</keyword>
<dbReference type="InterPro" id="IPR029016">
    <property type="entry name" value="GAF-like_dom_sf"/>
</dbReference>
<evidence type="ECO:0000256" key="5">
    <source>
        <dbReference type="ARBA" id="ARBA00022553"/>
    </source>
</evidence>
<dbReference type="Gene3D" id="3.30.565.10">
    <property type="entry name" value="Histidine kinase-like ATPase, C-terminal domain"/>
    <property type="match status" value="1"/>
</dbReference>
<dbReference type="PROSITE" id="PS50113">
    <property type="entry name" value="PAC"/>
    <property type="match status" value="3"/>
</dbReference>
<evidence type="ECO:0000256" key="9">
    <source>
        <dbReference type="ARBA" id="ARBA00022840"/>
    </source>
</evidence>
<dbReference type="PRINTS" id="PR00344">
    <property type="entry name" value="BCTRLSENSOR"/>
</dbReference>
<gene>
    <name evidence="23" type="ORF">V2H45_10825</name>
</gene>
<dbReference type="PROSITE" id="PS50112">
    <property type="entry name" value="PAS"/>
    <property type="match status" value="4"/>
</dbReference>
<dbReference type="GO" id="GO:0000155">
    <property type="term" value="F:phosphorelay sensor kinase activity"/>
    <property type="evidence" value="ECO:0007669"/>
    <property type="project" value="InterPro"/>
</dbReference>
<evidence type="ECO:0000259" key="19">
    <source>
        <dbReference type="PROSITE" id="PS50110"/>
    </source>
</evidence>
<dbReference type="InterPro" id="IPR013656">
    <property type="entry name" value="PAS_4"/>
</dbReference>
<dbReference type="InterPro" id="IPR003661">
    <property type="entry name" value="HisK_dim/P_dom"/>
</dbReference>
<keyword evidence="12" id="KW-0131">Cell cycle</keyword>
<dbReference type="PANTHER" id="PTHR43047:SF63">
    <property type="entry name" value="HISTIDINE KINASE"/>
    <property type="match status" value="1"/>
</dbReference>
<dbReference type="CDD" id="cd17774">
    <property type="entry name" value="CBS_two-component_sensor_histidine_kinase_repeat2"/>
    <property type="match status" value="1"/>
</dbReference>
<comment type="caution">
    <text evidence="23">The sequence shown here is derived from an EMBL/GenBank/DDBJ whole genome shotgun (WGS) entry which is preliminary data.</text>
</comment>
<dbReference type="GO" id="GO:0009927">
    <property type="term" value="F:histidine phosphotransfer kinase activity"/>
    <property type="evidence" value="ECO:0007669"/>
    <property type="project" value="TreeGrafter"/>
</dbReference>
<evidence type="ECO:0000313" key="24">
    <source>
        <dbReference type="Proteomes" id="UP001333818"/>
    </source>
</evidence>
<dbReference type="Pfam" id="PF13426">
    <property type="entry name" value="PAS_9"/>
    <property type="match status" value="1"/>
</dbReference>
<dbReference type="PROSITE" id="PS50046">
    <property type="entry name" value="PHYTOCHROME_2"/>
    <property type="match status" value="1"/>
</dbReference>
<dbReference type="InterPro" id="IPR013655">
    <property type="entry name" value="PAS_fold_3"/>
</dbReference>
<dbReference type="Pfam" id="PF00571">
    <property type="entry name" value="CBS"/>
    <property type="match status" value="2"/>
</dbReference>
<evidence type="ECO:0000256" key="16">
    <source>
        <dbReference type="SAM" id="Coils"/>
    </source>
</evidence>
<evidence type="ECO:0000259" key="20">
    <source>
        <dbReference type="PROSITE" id="PS50112"/>
    </source>
</evidence>
<dbReference type="PROSITE" id="PS50110">
    <property type="entry name" value="RESPONSE_REGULATORY"/>
    <property type="match status" value="1"/>
</dbReference>
<dbReference type="InterPro" id="IPR003018">
    <property type="entry name" value="GAF"/>
</dbReference>
<dbReference type="Pfam" id="PF02518">
    <property type="entry name" value="HATPase_c"/>
    <property type="match status" value="1"/>
</dbReference>
<feature type="domain" description="PAS" evidence="20">
    <location>
        <begin position="920"/>
        <end position="992"/>
    </location>
</feature>
<dbReference type="CDD" id="cd16922">
    <property type="entry name" value="HATPase_EvgS-ArcB-TorS-like"/>
    <property type="match status" value="1"/>
</dbReference>
<dbReference type="Gene3D" id="3.30.450.20">
    <property type="entry name" value="PAS domain"/>
    <property type="match status" value="4"/>
</dbReference>
<dbReference type="NCBIfam" id="TIGR00229">
    <property type="entry name" value="sensory_box"/>
    <property type="match status" value="4"/>
</dbReference>
<dbReference type="Proteomes" id="UP001333818">
    <property type="component" value="Unassembled WGS sequence"/>
</dbReference>
<dbReference type="Gene3D" id="3.10.580.10">
    <property type="entry name" value="CBS-domain"/>
    <property type="match status" value="2"/>
</dbReference>
<evidence type="ECO:0000256" key="14">
    <source>
        <dbReference type="PROSITE-ProRule" id="PRU00169"/>
    </source>
</evidence>
<organism evidence="23 24">
    <name type="scientific">Tumidithrix elongata BACA0141</name>
    <dbReference type="NCBI Taxonomy" id="2716417"/>
    <lineage>
        <taxon>Bacteria</taxon>
        <taxon>Bacillati</taxon>
        <taxon>Cyanobacteriota</taxon>
        <taxon>Cyanophyceae</taxon>
        <taxon>Pseudanabaenales</taxon>
        <taxon>Pseudanabaenaceae</taxon>
        <taxon>Tumidithrix</taxon>
        <taxon>Tumidithrix elongata</taxon>
    </lineage>
</organism>
<dbReference type="InterPro" id="IPR001610">
    <property type="entry name" value="PAC"/>
</dbReference>
<dbReference type="SMART" id="SM00065">
    <property type="entry name" value="GAF"/>
    <property type="match status" value="1"/>
</dbReference>
<dbReference type="EMBL" id="JAZBJZ010000036">
    <property type="protein sequence ID" value="MEE3717241.1"/>
    <property type="molecule type" value="Genomic_DNA"/>
</dbReference>
<dbReference type="PROSITE" id="PS51371">
    <property type="entry name" value="CBS"/>
    <property type="match status" value="3"/>
</dbReference>
<feature type="domain" description="PAS" evidence="20">
    <location>
        <begin position="791"/>
        <end position="850"/>
    </location>
</feature>
<dbReference type="InterPro" id="IPR035965">
    <property type="entry name" value="PAS-like_dom_sf"/>
</dbReference>
<dbReference type="Gene3D" id="3.40.50.2300">
    <property type="match status" value="1"/>
</dbReference>
<keyword evidence="9" id="KW-0067">ATP-binding</keyword>
<evidence type="ECO:0000256" key="10">
    <source>
        <dbReference type="ARBA" id="ARBA00023012"/>
    </source>
</evidence>
<dbReference type="SUPFAM" id="SSF55785">
    <property type="entry name" value="PYP-like sensor domain (PAS domain)"/>
    <property type="match status" value="4"/>
</dbReference>
<evidence type="ECO:0000256" key="3">
    <source>
        <dbReference type="ARBA" id="ARBA00006402"/>
    </source>
</evidence>
<dbReference type="InterPro" id="IPR016132">
    <property type="entry name" value="Phyto_chromo_attachment"/>
</dbReference>
<evidence type="ECO:0000259" key="21">
    <source>
        <dbReference type="PROSITE" id="PS50113"/>
    </source>
</evidence>
<feature type="domain" description="Histidine kinase" evidence="18">
    <location>
        <begin position="1064"/>
        <end position="1301"/>
    </location>
</feature>
<dbReference type="PANTHER" id="PTHR43047">
    <property type="entry name" value="TWO-COMPONENT HISTIDINE PROTEIN KINASE"/>
    <property type="match status" value="1"/>
</dbReference>
<dbReference type="InterPro" id="IPR046342">
    <property type="entry name" value="CBS_dom_sf"/>
</dbReference>
<dbReference type="CDD" id="cd00082">
    <property type="entry name" value="HisKA"/>
    <property type="match status" value="1"/>
</dbReference>
<dbReference type="FunFam" id="1.10.287.130:FF:000038">
    <property type="entry name" value="Sensory transduction histidine kinase"/>
    <property type="match status" value="1"/>
</dbReference>
<feature type="domain" description="PAS" evidence="20">
    <location>
        <begin position="662"/>
        <end position="736"/>
    </location>
</feature>
<dbReference type="SUPFAM" id="SSF47384">
    <property type="entry name" value="Homodimeric domain of signal transducing histidine kinase"/>
    <property type="match status" value="1"/>
</dbReference>
<dbReference type="GO" id="GO:0005524">
    <property type="term" value="F:ATP binding"/>
    <property type="evidence" value="ECO:0007669"/>
    <property type="project" value="UniProtKB-KW"/>
</dbReference>
<feature type="domain" description="CBS" evidence="22">
    <location>
        <begin position="167"/>
        <end position="227"/>
    </location>
</feature>
<dbReference type="InterPro" id="IPR000014">
    <property type="entry name" value="PAS"/>
</dbReference>
<dbReference type="EC" id="2.7.13.3" evidence="4"/>
<dbReference type="SMART" id="SM00448">
    <property type="entry name" value="REC"/>
    <property type="match status" value="1"/>
</dbReference>
<dbReference type="RefSeq" id="WP_330483669.1">
    <property type="nucleotide sequence ID" value="NZ_JAZBJZ010000036.1"/>
</dbReference>
<evidence type="ECO:0000259" key="22">
    <source>
        <dbReference type="PROSITE" id="PS51371"/>
    </source>
</evidence>
<dbReference type="GO" id="GO:0005886">
    <property type="term" value="C:plasma membrane"/>
    <property type="evidence" value="ECO:0007669"/>
    <property type="project" value="TreeGrafter"/>
</dbReference>
<dbReference type="InterPro" id="IPR001789">
    <property type="entry name" value="Sig_transdc_resp-reg_receiver"/>
</dbReference>
<dbReference type="InterPro" id="IPR000700">
    <property type="entry name" value="PAS-assoc_C"/>
</dbReference>
<dbReference type="SMART" id="SM00388">
    <property type="entry name" value="HisKA"/>
    <property type="match status" value="1"/>
</dbReference>
<dbReference type="Gene3D" id="1.10.287.130">
    <property type="match status" value="1"/>
</dbReference>
<evidence type="ECO:0000256" key="2">
    <source>
        <dbReference type="ARBA" id="ARBA00004370"/>
    </source>
</evidence>
<dbReference type="SMART" id="SM00086">
    <property type="entry name" value="PAC"/>
    <property type="match status" value="4"/>
</dbReference>
<dbReference type="SUPFAM" id="SSF54631">
    <property type="entry name" value="CBS-domain pair"/>
    <property type="match status" value="2"/>
</dbReference>
<keyword evidence="24" id="KW-1185">Reference proteome</keyword>
<dbReference type="InterPro" id="IPR011006">
    <property type="entry name" value="CheY-like_superfamily"/>
</dbReference>
<comment type="catalytic activity">
    <reaction evidence="1">
        <text>ATP + protein L-histidine = ADP + protein N-phospho-L-histidine.</text>
        <dbReference type="EC" id="2.7.13.3"/>
    </reaction>
</comment>
<dbReference type="Gene3D" id="3.30.450.40">
    <property type="match status" value="1"/>
</dbReference>
<feature type="domain" description="CBS" evidence="22">
    <location>
        <begin position="100"/>
        <end position="162"/>
    </location>
</feature>
<keyword evidence="15" id="KW-0129">CBS domain</keyword>
<keyword evidence="8" id="KW-0418">Kinase</keyword>
<evidence type="ECO:0000256" key="8">
    <source>
        <dbReference type="ARBA" id="ARBA00022777"/>
    </source>
</evidence>